<name>A0A3M7RZM4_BRAPC</name>
<dbReference type="Proteomes" id="UP000276133">
    <property type="component" value="Unassembled WGS sequence"/>
</dbReference>
<sequence>TAQAALEHRLSTCSRLIKEKIIRILTRYTHIDSIRQIENYKISIKKFDWDICIEQKKTL</sequence>
<evidence type="ECO:0000313" key="2">
    <source>
        <dbReference type="Proteomes" id="UP000276133"/>
    </source>
</evidence>
<gene>
    <name evidence="1" type="ORF">BpHYR1_040698</name>
</gene>
<keyword evidence="2" id="KW-1185">Reference proteome</keyword>
<accession>A0A3M7RZM4</accession>
<organism evidence="1 2">
    <name type="scientific">Brachionus plicatilis</name>
    <name type="common">Marine rotifer</name>
    <name type="synonym">Brachionus muelleri</name>
    <dbReference type="NCBI Taxonomy" id="10195"/>
    <lineage>
        <taxon>Eukaryota</taxon>
        <taxon>Metazoa</taxon>
        <taxon>Spiralia</taxon>
        <taxon>Gnathifera</taxon>
        <taxon>Rotifera</taxon>
        <taxon>Eurotatoria</taxon>
        <taxon>Monogononta</taxon>
        <taxon>Pseudotrocha</taxon>
        <taxon>Ploima</taxon>
        <taxon>Brachionidae</taxon>
        <taxon>Brachionus</taxon>
    </lineage>
</organism>
<comment type="caution">
    <text evidence="1">The sequence shown here is derived from an EMBL/GenBank/DDBJ whole genome shotgun (WGS) entry which is preliminary data.</text>
</comment>
<reference evidence="1 2" key="1">
    <citation type="journal article" date="2018" name="Sci. Rep.">
        <title>Genomic signatures of local adaptation to the degree of environmental predictability in rotifers.</title>
        <authorList>
            <person name="Franch-Gras L."/>
            <person name="Hahn C."/>
            <person name="Garcia-Roger E.M."/>
            <person name="Carmona M.J."/>
            <person name="Serra M."/>
            <person name="Gomez A."/>
        </authorList>
    </citation>
    <scope>NUCLEOTIDE SEQUENCE [LARGE SCALE GENOMIC DNA]</scope>
    <source>
        <strain evidence="1">HYR1</strain>
    </source>
</reference>
<feature type="non-terminal residue" evidence="1">
    <location>
        <position position="1"/>
    </location>
</feature>
<protein>
    <submittedName>
        <fullName evidence="1">Uncharacterized protein</fullName>
    </submittedName>
</protein>
<evidence type="ECO:0000313" key="1">
    <source>
        <dbReference type="EMBL" id="RNA28932.1"/>
    </source>
</evidence>
<dbReference type="EMBL" id="REGN01002308">
    <property type="protein sequence ID" value="RNA28932.1"/>
    <property type="molecule type" value="Genomic_DNA"/>
</dbReference>
<dbReference type="AlphaFoldDB" id="A0A3M7RZM4"/>
<proteinExistence type="predicted"/>